<evidence type="ECO:0000313" key="2">
    <source>
        <dbReference type="EMBL" id="OTF77396.1"/>
    </source>
</evidence>
<keyword evidence="3" id="KW-1185">Reference proteome</keyword>
<name>A0A1Y3BCW1_EURMA</name>
<reference evidence="2 3" key="1">
    <citation type="submission" date="2017-03" db="EMBL/GenBank/DDBJ databases">
        <title>Genome Survey of Euroglyphus maynei.</title>
        <authorList>
            <person name="Arlian L.G."/>
            <person name="Morgan M.S."/>
            <person name="Rider S.D."/>
        </authorList>
    </citation>
    <scope>NUCLEOTIDE SEQUENCE [LARGE SCALE GENOMIC DNA]</scope>
    <source>
        <strain evidence="2">Arlian Lab</strain>
        <tissue evidence="2">Whole body</tissue>
    </source>
</reference>
<dbReference type="Gene3D" id="3.30.200.20">
    <property type="entry name" value="Phosphorylase Kinase, domain 1"/>
    <property type="match status" value="1"/>
</dbReference>
<sequence length="137" mass="15799">MSDDNKRSSSHRRLRSCSKSNARKSLKNENRYSNLSRQIRAIRKHSTKSPIKQSIDDAKHTPQQSTKFTSFSDDSFKTAKTATNPKPMIIEIDSKTQAVLDRKNYRLLDKLSQGSFGEVYKGELKTDHRLNDMLHEN</sequence>
<dbReference type="EMBL" id="MUJZ01032752">
    <property type="protein sequence ID" value="OTF77396.1"/>
    <property type="molecule type" value="Genomic_DNA"/>
</dbReference>
<evidence type="ECO:0000256" key="1">
    <source>
        <dbReference type="SAM" id="MobiDB-lite"/>
    </source>
</evidence>
<feature type="region of interest" description="Disordered" evidence="1">
    <location>
        <begin position="1"/>
        <end position="72"/>
    </location>
</feature>
<protein>
    <recommendedName>
        <fullName evidence="4">Protein kinase domain-containing protein</fullName>
    </recommendedName>
</protein>
<evidence type="ECO:0000313" key="3">
    <source>
        <dbReference type="Proteomes" id="UP000194236"/>
    </source>
</evidence>
<dbReference type="Proteomes" id="UP000194236">
    <property type="component" value="Unassembled WGS sequence"/>
</dbReference>
<accession>A0A1Y3BCW1</accession>
<dbReference type="InterPro" id="IPR011009">
    <property type="entry name" value="Kinase-like_dom_sf"/>
</dbReference>
<feature type="compositionally biased region" description="Basic residues" evidence="1">
    <location>
        <begin position="8"/>
        <end position="25"/>
    </location>
</feature>
<evidence type="ECO:0008006" key="4">
    <source>
        <dbReference type="Google" id="ProtNLM"/>
    </source>
</evidence>
<organism evidence="2 3">
    <name type="scientific">Euroglyphus maynei</name>
    <name type="common">Mayne's house dust mite</name>
    <dbReference type="NCBI Taxonomy" id="6958"/>
    <lineage>
        <taxon>Eukaryota</taxon>
        <taxon>Metazoa</taxon>
        <taxon>Ecdysozoa</taxon>
        <taxon>Arthropoda</taxon>
        <taxon>Chelicerata</taxon>
        <taxon>Arachnida</taxon>
        <taxon>Acari</taxon>
        <taxon>Acariformes</taxon>
        <taxon>Sarcoptiformes</taxon>
        <taxon>Astigmata</taxon>
        <taxon>Psoroptidia</taxon>
        <taxon>Analgoidea</taxon>
        <taxon>Pyroglyphidae</taxon>
        <taxon>Pyroglyphinae</taxon>
        <taxon>Euroglyphus</taxon>
    </lineage>
</organism>
<gene>
    <name evidence="2" type="ORF">BLA29_011001</name>
</gene>
<dbReference type="AlphaFoldDB" id="A0A1Y3BCW1"/>
<proteinExistence type="predicted"/>
<dbReference type="SUPFAM" id="SSF56112">
    <property type="entry name" value="Protein kinase-like (PK-like)"/>
    <property type="match status" value="1"/>
</dbReference>
<comment type="caution">
    <text evidence="2">The sequence shown here is derived from an EMBL/GenBank/DDBJ whole genome shotgun (WGS) entry which is preliminary data.</text>
</comment>